<keyword evidence="4" id="KW-0547">Nucleotide-binding</keyword>
<feature type="compositionally biased region" description="Polar residues" evidence="10">
    <location>
        <begin position="555"/>
        <end position="564"/>
    </location>
</feature>
<evidence type="ECO:0000256" key="8">
    <source>
        <dbReference type="ARBA" id="ARBA00023242"/>
    </source>
</evidence>
<evidence type="ECO:0000259" key="12">
    <source>
        <dbReference type="PROSITE" id="PS51190"/>
    </source>
</evidence>
<reference evidence="13 14" key="1">
    <citation type="submission" date="2019-03" db="EMBL/GenBank/DDBJ databases">
        <title>Single cell metagenomics reveals metabolic interactions within the superorganism composed of flagellate Streblomastix strix and complex community of Bacteroidetes bacteria on its surface.</title>
        <authorList>
            <person name="Treitli S.C."/>
            <person name="Kolisko M."/>
            <person name="Husnik F."/>
            <person name="Keeling P."/>
            <person name="Hampl V."/>
        </authorList>
    </citation>
    <scope>NUCLEOTIDE SEQUENCE [LARGE SCALE GENOMIC DNA]</scope>
    <source>
        <strain evidence="13">ST1C</strain>
    </source>
</reference>
<evidence type="ECO:0000256" key="9">
    <source>
        <dbReference type="SAM" id="Coils"/>
    </source>
</evidence>
<dbReference type="InterPro" id="IPR011009">
    <property type="entry name" value="Kinase-like_dom_sf"/>
</dbReference>
<feature type="coiled-coil region" evidence="9">
    <location>
        <begin position="1698"/>
        <end position="1746"/>
    </location>
</feature>
<dbReference type="InterPro" id="IPR000403">
    <property type="entry name" value="PI3/4_kinase_cat_dom"/>
</dbReference>
<dbReference type="Gene3D" id="1.10.1070.11">
    <property type="entry name" value="Phosphatidylinositol 3-/4-kinase, catalytic domain"/>
    <property type="match status" value="1"/>
</dbReference>
<feature type="compositionally biased region" description="Polar residues" evidence="10">
    <location>
        <begin position="1500"/>
        <end position="1530"/>
    </location>
</feature>
<dbReference type="InterPro" id="IPR036940">
    <property type="entry name" value="PI3/4_kinase_cat_sf"/>
</dbReference>
<sequence>MNFFRKFNYYEGSRCPLGIQLIALTKRLRHSNSQNLFIRGASAVGQLKFFLDLLENSNAIQQQPQQQKNSLALGGVHHWANQLMHVAFRILLPDTLDDGVERTNESCCEASFPLNKILNNEFQNFNENIGRDEKYAKKIDQKNASNTSESSGEITELLSTSDAVYNVAANNELLNEQNQHASNSSTPQPYMSFGSQSTPLRPRSQISLSSPTKGAVKIADNLTSIKFSQTSIVQNAAKSPDHQILSSLFPKQLSIIIQYEKESRVSELLFVPPKPESILFITSMLHYSWPLMSTSVEEYMGSPHLQILLNRSLLYIISEPSYTSSSSSSSFSSPYSSFGLLASSSQLGSVVRQAAASALGEIAQLDSSIQQQQLAVMKSDSKLCCFSNSSTFGRVIHSLLYQMVTSNADIIDLQPNCGVDMNRSLNIQTNNNGEIELSNSLSGFETDNVFCVAAKTIGRILSISRGAKLLQFVPNLARLELLGFSSITYQYPVDQRYSSVSSIISIQDDQDNLTDDDNDETEIDIQITEKKLRRKSVKNEQKKERSVSPSMKIDINQSDQQKVNRSNEKEENMNYLLQFDENLWVDEKLFEENIIFPQKSENDSDFTNFTIPSPYNISFSVWIRQFSRQLAKYCGDEILREMADVCSISQRASEVLSLPLLLDAVDSDGENRNGVNFPVLSGLRNFFKEIIARSDQGIQSIMQQENDTKSPKLNSNITQNLFNKSENVSRNLLDGNEEVIIGSQNTLLSSNDSPVLFFSASILSPPSSSQIWSPFSPQLINIGKDQIKNPNETKNDKKNLNIQKDNSLSITQDQHNSLIYDADKQYWIDPAIVRFTVRLLQSIRENDMIHFTAQYKKISQFKLSKEHQKIHNETLQKFIQFYSGSPGMKIQPNELTLLQVLSIDSLNVARVASSVGEYSTALLFIESWCSDVTEIVQKNICNEIEELVQNNQNPATKPKRTPAKGSAVKVNTGITGLLNLENSKVFDKCKDFFDNVTSLRAHTLWREDRQFFNTISYIISSAYSHLNDPDGIDGAARCMGERAVSQHVTVALINKQWDSAIGECEIKLASAVNNWQKSKHKISNNNDYKDVNVGQNKQTIMNSFSSFSPQFHFASLSNDFSSSTITQPLLMDILQSVRHLGYSSLLRLLISSLEAENTQIPPDITEMMYGEAWKTLTTWEQPNRIKDQSENIKEIQLSQNPVESPNNQLLSAPHQLQSNVNSQFGNQSQLFTQKVQGFNSSLYEFYKGLRAQDTVEMEQALNSARNALLDEFGKDPSSAESSPAIDSLQGSAICVAELTHLLNSCTAKPQRLSYSQNGEDRNNENANLQSQSQSGKSRSKRLHSIRLWLKCAGIRSHQAMPPRSPFESVELVYSARRVALSSLGFHSEIPSQLAVVAKAARKNDLATVATKANRELLQLLGDLDSKLRTKGVTKQNIENKSIKKQNIKEDENSNSQTESEDDDSQSEDFSSQEIIDQQSKRSKKSKENENQDEEGKSKGSLFQQLYKTPQKGSKPSSQNNQDLRASNAAQQRAHIDLMRQQAQNELALCNRKQGLWGADTNPPDQPKLETIADPILRREIKALWVRTTTRLGKWLAQTKAKPAASILHEYLESAAKNADPKTDVGCRAWFRLAEYADQLYQLRMERLNSQEMKDKSANVEKYERAIRQYGIMISENEKLSNSIGAQGAAMGSSKSAQAKNIAEQKKEIERRIIQLKRKCDDNQKFIDGYKEEKKELEVEMEKFMSICLNSLVQTLTFGDKYDLQASFRLFSLWTSNWGKASANTAVAEGLQNSIPPHKFIPLAHQLCARIDFDQEMQANNERNTMRKVFGSVDYGRNDRMIKSPPPQTLVSQRKNQTNKFGKQIPEINEYQPSSQHMLNRLIFRTTIAYPHHMLLHLISAISGSQQVAQNTRTDAAKAIVLQAEEAGLQKLTADYNRCVDMYVKISLLDVDKRDSKKVKILQLPTEVLNQSQTVDTIPVITCTLHLGEIQHLHAPRIMGFNARYIIPGGMNLPKKVECLGTDGCLYTQLVKGKDDLRGDAVLQQFFGVVNAELEKGAESGKRQLHIRTYKVVPLGAQVGVIEWVGRTISFQDYLVGGEEKTSAHERYHPREKLHIDVRNQLNELVKVANDVRESAFRKSCIEFTPVFRHFFLEHFISPAEWFTRRLTYARSLATSCIVGWLVGLGDRHAQNILIDKGTGEVVHIDLGIAFEQGRQLSVPERVPFRLTRDTIDGLGVLGTEGSFRKGCEVSLRACRNARQTLLTIVEVLLHDPLYRWGELDRALQKKETHIGSNAFPHMLSMKDQRQNLQDHQEADTTNKDAERVLLRVRDKLHGISGKEAVSVEMQVNELIEEATDTGNLGLMYPGWSPWL</sequence>
<keyword evidence="6 13" id="KW-0418">Kinase</keyword>
<feature type="domain" description="FATC" evidence="12">
    <location>
        <begin position="2339"/>
        <end position="2371"/>
    </location>
</feature>
<feature type="region of interest" description="Disordered" evidence="10">
    <location>
        <begin position="1313"/>
        <end position="1339"/>
    </location>
</feature>
<evidence type="ECO:0000256" key="6">
    <source>
        <dbReference type="ARBA" id="ARBA00022777"/>
    </source>
</evidence>
<dbReference type="OrthoDB" id="381190at2759"/>
<dbReference type="Pfam" id="PF02260">
    <property type="entry name" value="FATC"/>
    <property type="match status" value="1"/>
</dbReference>
<protein>
    <recommendedName>
        <fullName evidence="2">non-specific serine/threonine protein kinase</fullName>
        <ecNumber evidence="2">2.7.11.1</ecNumber>
    </recommendedName>
</protein>
<comment type="caution">
    <text evidence="13">The sequence shown here is derived from an EMBL/GenBank/DDBJ whole genome shotgun (WGS) entry which is preliminary data.</text>
</comment>
<dbReference type="GO" id="GO:0006281">
    <property type="term" value="P:DNA repair"/>
    <property type="evidence" value="ECO:0007669"/>
    <property type="project" value="InterPro"/>
</dbReference>
<dbReference type="InterPro" id="IPR003152">
    <property type="entry name" value="FATC_dom"/>
</dbReference>
<dbReference type="InterPro" id="IPR038980">
    <property type="entry name" value="ATM_plant"/>
</dbReference>
<keyword evidence="7" id="KW-0067">ATP-binding</keyword>
<comment type="subcellular location">
    <subcellularLocation>
        <location evidence="1">Nucleus</location>
    </subcellularLocation>
</comment>
<evidence type="ECO:0000313" key="14">
    <source>
        <dbReference type="Proteomes" id="UP000324800"/>
    </source>
</evidence>
<dbReference type="CDD" id="cd05171">
    <property type="entry name" value="PIKKc_ATM"/>
    <property type="match status" value="1"/>
</dbReference>
<organism evidence="13 14">
    <name type="scientific">Streblomastix strix</name>
    <dbReference type="NCBI Taxonomy" id="222440"/>
    <lineage>
        <taxon>Eukaryota</taxon>
        <taxon>Metamonada</taxon>
        <taxon>Preaxostyla</taxon>
        <taxon>Oxymonadida</taxon>
        <taxon>Streblomastigidae</taxon>
        <taxon>Streblomastix</taxon>
    </lineage>
</organism>
<dbReference type="SUPFAM" id="SSF56112">
    <property type="entry name" value="Protein kinase-like (PK-like)"/>
    <property type="match status" value="1"/>
</dbReference>
<evidence type="ECO:0000259" key="11">
    <source>
        <dbReference type="PROSITE" id="PS50290"/>
    </source>
</evidence>
<evidence type="ECO:0000313" key="13">
    <source>
        <dbReference type="EMBL" id="KAA6400948.1"/>
    </source>
</evidence>
<dbReference type="InterPro" id="IPR018936">
    <property type="entry name" value="PI3/4_kinase_CS"/>
</dbReference>
<feature type="domain" description="PI3K/PI4K catalytic" evidence="11">
    <location>
        <begin position="2000"/>
        <end position="2320"/>
    </location>
</feature>
<dbReference type="InterPro" id="IPR044107">
    <property type="entry name" value="PIKKc_ATM"/>
</dbReference>
<evidence type="ECO:0000256" key="1">
    <source>
        <dbReference type="ARBA" id="ARBA00004123"/>
    </source>
</evidence>
<feature type="compositionally biased region" description="Basic and acidic residues" evidence="10">
    <location>
        <begin position="537"/>
        <end position="546"/>
    </location>
</feature>
<dbReference type="Proteomes" id="UP000324800">
    <property type="component" value="Unassembled WGS sequence"/>
</dbReference>
<keyword evidence="9" id="KW-0175">Coiled coil</keyword>
<feature type="compositionally biased region" description="Basic and acidic residues" evidence="10">
    <location>
        <begin position="1485"/>
        <end position="1497"/>
    </location>
</feature>
<accession>A0A5J4X0Q4</accession>
<dbReference type="PROSITE" id="PS00916">
    <property type="entry name" value="PI3_4_KINASE_2"/>
    <property type="match status" value="1"/>
</dbReference>
<dbReference type="PROSITE" id="PS51190">
    <property type="entry name" value="FATC"/>
    <property type="match status" value="1"/>
</dbReference>
<evidence type="ECO:0000256" key="4">
    <source>
        <dbReference type="ARBA" id="ARBA00022741"/>
    </source>
</evidence>
<dbReference type="PANTHER" id="PTHR37079:SF4">
    <property type="entry name" value="SERINE_THREONINE-PROTEIN KINASE ATM"/>
    <property type="match status" value="1"/>
</dbReference>
<keyword evidence="8" id="KW-0539">Nucleus</keyword>
<dbReference type="SMART" id="SM01343">
    <property type="entry name" value="FATC"/>
    <property type="match status" value="1"/>
</dbReference>
<feature type="region of interest" description="Disordered" evidence="10">
    <location>
        <begin position="1438"/>
        <end position="1532"/>
    </location>
</feature>
<dbReference type="Gene3D" id="3.30.1010.10">
    <property type="entry name" value="Phosphatidylinositol 3-kinase Catalytic Subunit, Chain A, domain 4"/>
    <property type="match status" value="1"/>
</dbReference>
<evidence type="ECO:0000256" key="2">
    <source>
        <dbReference type="ARBA" id="ARBA00012513"/>
    </source>
</evidence>
<evidence type="ECO:0000256" key="10">
    <source>
        <dbReference type="SAM" id="MobiDB-lite"/>
    </source>
</evidence>
<dbReference type="GO" id="GO:0004674">
    <property type="term" value="F:protein serine/threonine kinase activity"/>
    <property type="evidence" value="ECO:0007669"/>
    <property type="project" value="UniProtKB-EC"/>
</dbReference>
<evidence type="ECO:0000256" key="5">
    <source>
        <dbReference type="ARBA" id="ARBA00022763"/>
    </source>
</evidence>
<name>A0A5J4X0Q4_9EUKA</name>
<feature type="region of interest" description="Disordered" evidence="10">
    <location>
        <begin position="534"/>
        <end position="567"/>
    </location>
</feature>
<dbReference type="EC" id="2.7.11.1" evidence="2"/>
<dbReference type="Pfam" id="PF00454">
    <property type="entry name" value="PI3_PI4_kinase"/>
    <property type="match status" value="1"/>
</dbReference>
<dbReference type="SMART" id="SM00146">
    <property type="entry name" value="PI3Kc"/>
    <property type="match status" value="1"/>
</dbReference>
<feature type="region of interest" description="Disordered" evidence="10">
    <location>
        <begin position="179"/>
        <end position="209"/>
    </location>
</feature>
<evidence type="ECO:0000256" key="7">
    <source>
        <dbReference type="ARBA" id="ARBA00022840"/>
    </source>
</evidence>
<dbReference type="GO" id="GO:0005524">
    <property type="term" value="F:ATP binding"/>
    <property type="evidence" value="ECO:0007669"/>
    <property type="project" value="UniProtKB-KW"/>
</dbReference>
<evidence type="ECO:0000256" key="3">
    <source>
        <dbReference type="ARBA" id="ARBA00022679"/>
    </source>
</evidence>
<dbReference type="PROSITE" id="PS50290">
    <property type="entry name" value="PI3_4_KINASE_3"/>
    <property type="match status" value="1"/>
</dbReference>
<keyword evidence="5" id="KW-0227">DNA damage</keyword>
<keyword evidence="3" id="KW-0808">Transferase</keyword>
<proteinExistence type="predicted"/>
<dbReference type="GO" id="GO:0005634">
    <property type="term" value="C:nucleus"/>
    <property type="evidence" value="ECO:0007669"/>
    <property type="project" value="UniProtKB-SubCell"/>
</dbReference>
<dbReference type="EMBL" id="SNRW01000471">
    <property type="protein sequence ID" value="KAA6400948.1"/>
    <property type="molecule type" value="Genomic_DNA"/>
</dbReference>
<dbReference type="PANTHER" id="PTHR37079">
    <property type="entry name" value="SERINE/THREONINE-PROTEIN KINASE ATM"/>
    <property type="match status" value="1"/>
</dbReference>
<gene>
    <name evidence="13" type="ORF">EZS28_003526</name>
</gene>